<protein>
    <submittedName>
        <fullName evidence="3">DEAD/DEAH box helicase family protein</fullName>
    </submittedName>
</protein>
<accession>A0ABS1HRU6</accession>
<sequence length="715" mass="79496">MTLLRDLPLKAVYRSEDDNILTDLYLPALGCAVSYDRAVGYFSASMLSFAAEGVTALVRNGGRMRLIVGGELDEADADAISKGYGLREASAKLGERFLETIDGISEALCYRRLEALSWLVASGRLDIKVALKKKGMYHEKIGIITDAAGDSVIFQGSANETTAALLPDFNFESINVFPSWRTEFFEHFTPYVEGFARLWEGRSKNVVVIDFPEAAKERLIRIAAGVRPPSPEVEQGLWERLKRRGEAEAPEEGISEPRVPTVFNGREFTLMDHQRAALSAWRANEFSGILALATGAGKTVTSIYGAMKVYEKMKRMFLLIAVPYQNLADQWVATLREFNIHAIRCYGGAAEWRDALLSCVTLFQTKALPFVCAVVVNRTLQSEGFRQIVSQVPGERMMFIGDECHHHGSEGLAVCLPRQAALRLGLSATPEHYADTAATERLKRYYGDIVFEYGLEQALRDGVLTPYEYHVIPVELTDAEAEEYARISEQISRIAARGGGDLERSSDPQLDILLFKRARLLGAASNKLPALRRLLEGRKPEPLTLFYCGDGSVEDEDTGEQVRQIAAVSAAIHELGWKNSHFTSREGRAERQGVLDGFKVGFIDTMVAIRCLDEGIDVPDCRTAYILASSRNPKQFIQRRGRILRRAPGKERARIFDFVVTVPESVAEGSPHERQLLAGELKRVAEFARLALNAGDAYLALEPILERYDLVHHLA</sequence>
<dbReference type="SMART" id="SM00487">
    <property type="entry name" value="DEXDc"/>
    <property type="match status" value="1"/>
</dbReference>
<name>A0ABS1HRU6_9PROT</name>
<dbReference type="PROSITE" id="PS51192">
    <property type="entry name" value="HELICASE_ATP_BIND_1"/>
    <property type="match status" value="1"/>
</dbReference>
<feature type="domain" description="Helicase C-terminal" evidence="2">
    <location>
        <begin position="527"/>
        <end position="705"/>
    </location>
</feature>
<organism evidence="3 4">
    <name type="scientific">Azospirillum aestuarii</name>
    <dbReference type="NCBI Taxonomy" id="2802052"/>
    <lineage>
        <taxon>Bacteria</taxon>
        <taxon>Pseudomonadati</taxon>
        <taxon>Pseudomonadota</taxon>
        <taxon>Alphaproteobacteria</taxon>
        <taxon>Rhodospirillales</taxon>
        <taxon>Azospirillaceae</taxon>
        <taxon>Azospirillum</taxon>
    </lineage>
</organism>
<keyword evidence="3" id="KW-0378">Hydrolase</keyword>
<gene>
    <name evidence="3" type="ORF">JJL56_01520</name>
</gene>
<evidence type="ECO:0000313" key="4">
    <source>
        <dbReference type="Proteomes" id="UP000654452"/>
    </source>
</evidence>
<dbReference type="Pfam" id="PF04851">
    <property type="entry name" value="ResIII"/>
    <property type="match status" value="1"/>
</dbReference>
<keyword evidence="3" id="KW-0067">ATP-binding</keyword>
<dbReference type="GO" id="GO:0004386">
    <property type="term" value="F:helicase activity"/>
    <property type="evidence" value="ECO:0007669"/>
    <property type="project" value="UniProtKB-KW"/>
</dbReference>
<dbReference type="InterPro" id="IPR027417">
    <property type="entry name" value="P-loop_NTPase"/>
</dbReference>
<keyword evidence="3" id="KW-0347">Helicase</keyword>
<dbReference type="Proteomes" id="UP000654452">
    <property type="component" value="Unassembled WGS sequence"/>
</dbReference>
<evidence type="ECO:0000313" key="3">
    <source>
        <dbReference type="EMBL" id="MBK4717541.1"/>
    </source>
</evidence>
<feature type="domain" description="Helicase ATP-binding" evidence="1">
    <location>
        <begin position="279"/>
        <end position="448"/>
    </location>
</feature>
<comment type="caution">
    <text evidence="3">The sequence shown here is derived from an EMBL/GenBank/DDBJ whole genome shotgun (WGS) entry which is preliminary data.</text>
</comment>
<dbReference type="Pfam" id="PF00271">
    <property type="entry name" value="Helicase_C"/>
    <property type="match status" value="1"/>
</dbReference>
<evidence type="ECO:0000259" key="1">
    <source>
        <dbReference type="PROSITE" id="PS51192"/>
    </source>
</evidence>
<dbReference type="PROSITE" id="PS51194">
    <property type="entry name" value="HELICASE_CTER"/>
    <property type="match status" value="1"/>
</dbReference>
<evidence type="ECO:0000259" key="2">
    <source>
        <dbReference type="PROSITE" id="PS51194"/>
    </source>
</evidence>
<dbReference type="SMART" id="SM00490">
    <property type="entry name" value="HELICc"/>
    <property type="match status" value="1"/>
</dbReference>
<keyword evidence="4" id="KW-1185">Reference proteome</keyword>
<dbReference type="CDD" id="cd09179">
    <property type="entry name" value="PLDc_N_DEXD_a"/>
    <property type="match status" value="1"/>
</dbReference>
<dbReference type="InterPro" id="IPR001650">
    <property type="entry name" value="Helicase_C-like"/>
</dbReference>
<dbReference type="InterPro" id="IPR006935">
    <property type="entry name" value="Helicase/UvrB_N"/>
</dbReference>
<dbReference type="SUPFAM" id="SSF52540">
    <property type="entry name" value="P-loop containing nucleoside triphosphate hydrolases"/>
    <property type="match status" value="2"/>
</dbReference>
<dbReference type="EMBL" id="JAEPIV010000001">
    <property type="protein sequence ID" value="MBK4717541.1"/>
    <property type="molecule type" value="Genomic_DNA"/>
</dbReference>
<dbReference type="InterPro" id="IPR050742">
    <property type="entry name" value="Helicase_Restrict-Modif_Enz"/>
</dbReference>
<keyword evidence="3" id="KW-0547">Nucleotide-binding</keyword>
<dbReference type="InterPro" id="IPR014001">
    <property type="entry name" value="Helicase_ATP-bd"/>
</dbReference>
<reference evidence="3 4" key="1">
    <citation type="submission" date="2021-01" db="EMBL/GenBank/DDBJ databases">
        <title>Azospirillum sp. YIM DDC1 draft genome.</title>
        <authorList>
            <person name="Wang Y.-X."/>
        </authorList>
    </citation>
    <scope>NUCLEOTIDE SEQUENCE [LARGE SCALE GENOMIC DNA]</scope>
    <source>
        <strain evidence="3 4">YIM DDC1</strain>
    </source>
</reference>
<dbReference type="Gene3D" id="3.40.50.300">
    <property type="entry name" value="P-loop containing nucleotide triphosphate hydrolases"/>
    <property type="match status" value="2"/>
</dbReference>
<dbReference type="PANTHER" id="PTHR47396">
    <property type="entry name" value="TYPE I RESTRICTION ENZYME ECOKI R PROTEIN"/>
    <property type="match status" value="1"/>
</dbReference>
<dbReference type="PANTHER" id="PTHR47396:SF1">
    <property type="entry name" value="ATP-DEPENDENT HELICASE IRC3-RELATED"/>
    <property type="match status" value="1"/>
</dbReference>
<proteinExistence type="predicted"/>
<dbReference type="RefSeq" id="WP_200483910.1">
    <property type="nucleotide sequence ID" value="NZ_JAEPIV010000001.1"/>
</dbReference>